<dbReference type="EMBL" id="AMQM01006136">
    <property type="status" value="NOT_ANNOTATED_CDS"/>
    <property type="molecule type" value="Genomic_DNA"/>
</dbReference>
<dbReference type="GeneID" id="20212540"/>
<dbReference type="CTD" id="20212540"/>
<feature type="region of interest" description="Disordered" evidence="1">
    <location>
        <begin position="218"/>
        <end position="291"/>
    </location>
</feature>
<feature type="compositionally biased region" description="Low complexity" evidence="1">
    <location>
        <begin position="26"/>
        <end position="39"/>
    </location>
</feature>
<feature type="region of interest" description="Disordered" evidence="1">
    <location>
        <begin position="754"/>
        <end position="773"/>
    </location>
</feature>
<feature type="compositionally biased region" description="Polar residues" evidence="1">
    <location>
        <begin position="281"/>
        <end position="291"/>
    </location>
</feature>
<sequence>MSTTASLDRCSCGSPTQSRDHLKMKQQQQQQQQQQPQQQHSNDTSGSINHDIIKENAIKDQQTTRNVAAVVQMNNNCSNDKFINLKDNGISDTKEFIDSKNASTVATMTTTSKTERNLMTSRRRSTLNVYKKMSASKSSPVRNNKESEKSIPGVNNEKINDEQINDENMQASNENERSLMESDPSSSRNYCKNETANKTEKDLDYTALSYDVNYVKVSPPRLTRRPKKSDDGNDVGNKPDVKLESSFVKRDKSQPKRLQKAPAKSPEKEIAGEDENEIVAKNSTSTKENDSQNVLELTFTVVLDKETLKNVRRNINLSESDESDDKNRTEEVQLDETSQRIVAETITEVLAKTGQLGNVINSNALNSSMNLASVNNDKNDCTLTKSMNVINEPNFDKYKLNEKIHQASEGTKNISSLKNVQPFDVKLTDKTQNAEVAQKETTQLTYQTLERQLPTRTSSNQTQHQNASQRQFKSLDETYNSKKYQTLSNFSPKQNRIVTKAQVHASFDAECLPSKNKNDPHYFHGRFVSNICDYGKENHLSVKNHKKYPTNGYFQEWSGHSINNIAVEDEQTHMNWDDLMKEAKSLGIPLKRPGGNEEKPKRSSNSFSNRLLSSFGTNAGNRKSDMNMAKSVCGGELGRSVYFDDYDYRTSSVVYHCSYGPKKSSPSKEKLRLVDFLFGRNRNTKSFDEDCPLCKKQSSSQYGHHSCSGHNYSKTASSKKSAFSNLHKQSKYRCTKNSCPECVCTCFDAYHKTGATRSSSSPPPASTLKIKHKDGNNNNYYEGKLKECYNSQHVGQVGIVGKVSAPCKSDSCCQEYWANNNHNHNYNTNNSISYNINNNFVDAYNQLDAGYRLVIVTELNIYNRVE</sequence>
<evidence type="ECO:0000313" key="2">
    <source>
        <dbReference type="EMBL" id="ESN97638.1"/>
    </source>
</evidence>
<organism evidence="3 4">
    <name type="scientific">Helobdella robusta</name>
    <name type="common">Californian leech</name>
    <dbReference type="NCBI Taxonomy" id="6412"/>
    <lineage>
        <taxon>Eukaryota</taxon>
        <taxon>Metazoa</taxon>
        <taxon>Spiralia</taxon>
        <taxon>Lophotrochozoa</taxon>
        <taxon>Annelida</taxon>
        <taxon>Clitellata</taxon>
        <taxon>Hirudinea</taxon>
        <taxon>Rhynchobdellida</taxon>
        <taxon>Glossiphoniidae</taxon>
        <taxon>Helobdella</taxon>
    </lineage>
</organism>
<feature type="compositionally biased region" description="Basic and acidic residues" evidence="1">
    <location>
        <begin position="237"/>
        <end position="254"/>
    </location>
</feature>
<feature type="compositionally biased region" description="Polar residues" evidence="1">
    <location>
        <begin position="183"/>
        <end position="194"/>
    </location>
</feature>
<dbReference type="HOGENOM" id="CLU_331018_0_0_1"/>
<name>T1FUP4_HELRO</name>
<feature type="region of interest" description="Disordered" evidence="1">
    <location>
        <begin position="1"/>
        <end position="48"/>
    </location>
</feature>
<reference evidence="3" key="3">
    <citation type="submission" date="2015-06" db="UniProtKB">
        <authorList>
            <consortium name="EnsemblMetazoa"/>
        </authorList>
    </citation>
    <scope>IDENTIFICATION</scope>
</reference>
<feature type="region of interest" description="Disordered" evidence="1">
    <location>
        <begin position="130"/>
        <end position="195"/>
    </location>
</feature>
<evidence type="ECO:0000313" key="3">
    <source>
        <dbReference type="EnsemblMetazoa" id="HelroP193167"/>
    </source>
</evidence>
<evidence type="ECO:0000256" key="1">
    <source>
        <dbReference type="SAM" id="MobiDB-lite"/>
    </source>
</evidence>
<protein>
    <submittedName>
        <fullName evidence="2 3">Uncharacterized protein</fullName>
    </submittedName>
</protein>
<accession>T1FUP4</accession>
<feature type="region of interest" description="Disordered" evidence="1">
    <location>
        <begin position="453"/>
        <end position="472"/>
    </location>
</feature>
<dbReference type="Proteomes" id="UP000015101">
    <property type="component" value="Unassembled WGS sequence"/>
</dbReference>
<reference evidence="2 4" key="2">
    <citation type="journal article" date="2013" name="Nature">
        <title>Insights into bilaterian evolution from three spiralian genomes.</title>
        <authorList>
            <person name="Simakov O."/>
            <person name="Marletaz F."/>
            <person name="Cho S.J."/>
            <person name="Edsinger-Gonzales E."/>
            <person name="Havlak P."/>
            <person name="Hellsten U."/>
            <person name="Kuo D.H."/>
            <person name="Larsson T."/>
            <person name="Lv J."/>
            <person name="Arendt D."/>
            <person name="Savage R."/>
            <person name="Osoegawa K."/>
            <person name="de Jong P."/>
            <person name="Grimwood J."/>
            <person name="Chapman J.A."/>
            <person name="Shapiro H."/>
            <person name="Aerts A."/>
            <person name="Otillar R.P."/>
            <person name="Terry A.Y."/>
            <person name="Boore J.L."/>
            <person name="Grigoriev I.V."/>
            <person name="Lindberg D.R."/>
            <person name="Seaver E.C."/>
            <person name="Weisblat D.A."/>
            <person name="Putnam N.H."/>
            <person name="Rokhsar D.S."/>
        </authorList>
    </citation>
    <scope>NUCLEOTIDE SEQUENCE</scope>
</reference>
<reference evidence="4" key="1">
    <citation type="submission" date="2012-12" db="EMBL/GenBank/DDBJ databases">
        <authorList>
            <person name="Hellsten U."/>
            <person name="Grimwood J."/>
            <person name="Chapman J.A."/>
            <person name="Shapiro H."/>
            <person name="Aerts A."/>
            <person name="Otillar R.P."/>
            <person name="Terry A.Y."/>
            <person name="Boore J.L."/>
            <person name="Simakov O."/>
            <person name="Marletaz F."/>
            <person name="Cho S.-J."/>
            <person name="Edsinger-Gonzales E."/>
            <person name="Havlak P."/>
            <person name="Kuo D.-H."/>
            <person name="Larsson T."/>
            <person name="Lv J."/>
            <person name="Arendt D."/>
            <person name="Savage R."/>
            <person name="Osoegawa K."/>
            <person name="de Jong P."/>
            <person name="Lindberg D.R."/>
            <person name="Seaver E.C."/>
            <person name="Weisblat D.A."/>
            <person name="Putnam N.H."/>
            <person name="Grigoriev I.V."/>
            <person name="Rokhsar D.S."/>
        </authorList>
    </citation>
    <scope>NUCLEOTIDE SEQUENCE</scope>
</reference>
<dbReference type="AlphaFoldDB" id="T1FUP4"/>
<dbReference type="KEGG" id="hro:HELRODRAFT_193167"/>
<gene>
    <name evidence="3" type="primary">20212540</name>
    <name evidence="2" type="ORF">HELRODRAFT_193167</name>
</gene>
<dbReference type="RefSeq" id="XP_009024104.1">
    <property type="nucleotide sequence ID" value="XM_009025856.1"/>
</dbReference>
<proteinExistence type="predicted"/>
<dbReference type="EMBL" id="KB097304">
    <property type="protein sequence ID" value="ESN97638.1"/>
    <property type="molecule type" value="Genomic_DNA"/>
</dbReference>
<dbReference type="EnsemblMetazoa" id="HelroT193167">
    <property type="protein sequence ID" value="HelroP193167"/>
    <property type="gene ID" value="HelroG193167"/>
</dbReference>
<evidence type="ECO:0000313" key="4">
    <source>
        <dbReference type="Proteomes" id="UP000015101"/>
    </source>
</evidence>
<keyword evidence="4" id="KW-1185">Reference proteome</keyword>
<feature type="region of interest" description="Disordered" evidence="1">
    <location>
        <begin position="588"/>
        <end position="610"/>
    </location>
</feature>
<dbReference type="InParanoid" id="T1FUP4"/>